<dbReference type="PANTHER" id="PTHR43133">
    <property type="entry name" value="RNA POLYMERASE ECF-TYPE SIGMA FACTO"/>
    <property type="match status" value="1"/>
</dbReference>
<reference evidence="8 9" key="1">
    <citation type="submission" date="2020-11" db="EMBL/GenBank/DDBJ databases">
        <authorList>
            <person name="Kim M.K."/>
        </authorList>
    </citation>
    <scope>NUCLEOTIDE SEQUENCE [LARGE SCALE GENOMIC DNA]</scope>
    <source>
        <strain evidence="8 9">BT290</strain>
    </source>
</reference>
<dbReference type="InterPro" id="IPR013325">
    <property type="entry name" value="RNA_pol_sigma_r2"/>
</dbReference>
<comment type="similarity">
    <text evidence="1">Belongs to the sigma-70 factor family. ECF subfamily.</text>
</comment>
<dbReference type="Gene3D" id="1.10.1740.10">
    <property type="match status" value="1"/>
</dbReference>
<sequence length="188" mass="20805">MSRKGDRVTEHEEAWASAMRSANRGDADAYARLLSDVARVLRRVIASDSVRLNLGSSDVEDVLQDALLAIHLKRHTWDEARPIVPWLRAIAHYKVLDHARRSRRRVTVPVESVAEIIPTPQPEPGLPASTGRFLEMLPRRQREVVEALALDGASIREAAQRLKMSEGAVRVALHRGLAALAAKFGGSE</sequence>
<evidence type="ECO:0000313" key="8">
    <source>
        <dbReference type="EMBL" id="MBF9196468.1"/>
    </source>
</evidence>
<evidence type="ECO:0000256" key="2">
    <source>
        <dbReference type="ARBA" id="ARBA00023015"/>
    </source>
</evidence>
<organism evidence="8 9">
    <name type="scientific">Microvirga terrestris</name>
    <dbReference type="NCBI Taxonomy" id="2791024"/>
    <lineage>
        <taxon>Bacteria</taxon>
        <taxon>Pseudomonadati</taxon>
        <taxon>Pseudomonadota</taxon>
        <taxon>Alphaproteobacteria</taxon>
        <taxon>Hyphomicrobiales</taxon>
        <taxon>Methylobacteriaceae</taxon>
        <taxon>Microvirga</taxon>
    </lineage>
</organism>
<accession>A0ABS0HSL0</accession>
<evidence type="ECO:0000256" key="1">
    <source>
        <dbReference type="ARBA" id="ARBA00010641"/>
    </source>
</evidence>
<gene>
    <name evidence="8" type="ORF">I2H36_10485</name>
</gene>
<feature type="domain" description="RNA polymerase sigma factor 70 region 4 type 2" evidence="7">
    <location>
        <begin position="132"/>
        <end position="180"/>
    </location>
</feature>
<dbReference type="EMBL" id="JADQDN010000004">
    <property type="protein sequence ID" value="MBF9196468.1"/>
    <property type="molecule type" value="Genomic_DNA"/>
</dbReference>
<proteinExistence type="inferred from homology"/>
<dbReference type="Pfam" id="PF08281">
    <property type="entry name" value="Sigma70_r4_2"/>
    <property type="match status" value="1"/>
</dbReference>
<dbReference type="InterPro" id="IPR036388">
    <property type="entry name" value="WH-like_DNA-bd_sf"/>
</dbReference>
<dbReference type="PANTHER" id="PTHR43133:SF58">
    <property type="entry name" value="ECF RNA POLYMERASE SIGMA FACTOR SIGD"/>
    <property type="match status" value="1"/>
</dbReference>
<keyword evidence="3" id="KW-0731">Sigma factor</keyword>
<keyword evidence="5" id="KW-0804">Transcription</keyword>
<dbReference type="Proteomes" id="UP000611708">
    <property type="component" value="Unassembled WGS sequence"/>
</dbReference>
<evidence type="ECO:0000259" key="7">
    <source>
        <dbReference type="Pfam" id="PF08281"/>
    </source>
</evidence>
<dbReference type="InterPro" id="IPR039425">
    <property type="entry name" value="RNA_pol_sigma-70-like"/>
</dbReference>
<keyword evidence="9" id="KW-1185">Reference proteome</keyword>
<keyword evidence="2" id="KW-0805">Transcription regulation</keyword>
<dbReference type="SUPFAM" id="SSF88946">
    <property type="entry name" value="Sigma2 domain of RNA polymerase sigma factors"/>
    <property type="match status" value="1"/>
</dbReference>
<protein>
    <submittedName>
        <fullName evidence="8">Sigma-70 family RNA polymerase sigma factor</fullName>
    </submittedName>
</protein>
<dbReference type="NCBIfam" id="NF009165">
    <property type="entry name" value="PRK12512.1"/>
    <property type="match status" value="1"/>
</dbReference>
<keyword evidence="4" id="KW-0238">DNA-binding</keyword>
<name>A0ABS0HSL0_9HYPH</name>
<evidence type="ECO:0000256" key="3">
    <source>
        <dbReference type="ARBA" id="ARBA00023082"/>
    </source>
</evidence>
<evidence type="ECO:0000313" key="9">
    <source>
        <dbReference type="Proteomes" id="UP000611708"/>
    </source>
</evidence>
<dbReference type="InterPro" id="IPR013249">
    <property type="entry name" value="RNA_pol_sigma70_r4_t2"/>
</dbReference>
<dbReference type="InterPro" id="IPR007627">
    <property type="entry name" value="RNA_pol_sigma70_r2"/>
</dbReference>
<comment type="caution">
    <text evidence="8">The sequence shown here is derived from an EMBL/GenBank/DDBJ whole genome shotgun (WGS) entry which is preliminary data.</text>
</comment>
<dbReference type="Gene3D" id="1.10.10.10">
    <property type="entry name" value="Winged helix-like DNA-binding domain superfamily/Winged helix DNA-binding domain"/>
    <property type="match status" value="1"/>
</dbReference>
<dbReference type="InterPro" id="IPR013324">
    <property type="entry name" value="RNA_pol_sigma_r3/r4-like"/>
</dbReference>
<evidence type="ECO:0000256" key="5">
    <source>
        <dbReference type="ARBA" id="ARBA00023163"/>
    </source>
</evidence>
<dbReference type="InterPro" id="IPR014284">
    <property type="entry name" value="RNA_pol_sigma-70_dom"/>
</dbReference>
<dbReference type="Pfam" id="PF04542">
    <property type="entry name" value="Sigma70_r2"/>
    <property type="match status" value="1"/>
</dbReference>
<dbReference type="NCBIfam" id="TIGR02937">
    <property type="entry name" value="sigma70-ECF"/>
    <property type="match status" value="1"/>
</dbReference>
<feature type="domain" description="RNA polymerase sigma-70 region 2" evidence="6">
    <location>
        <begin position="30"/>
        <end position="105"/>
    </location>
</feature>
<dbReference type="SUPFAM" id="SSF88659">
    <property type="entry name" value="Sigma3 and sigma4 domains of RNA polymerase sigma factors"/>
    <property type="match status" value="1"/>
</dbReference>
<evidence type="ECO:0000256" key="4">
    <source>
        <dbReference type="ARBA" id="ARBA00023125"/>
    </source>
</evidence>
<evidence type="ECO:0000259" key="6">
    <source>
        <dbReference type="Pfam" id="PF04542"/>
    </source>
</evidence>